<protein>
    <submittedName>
        <fullName evidence="1">Uncharacterized protein</fullName>
    </submittedName>
</protein>
<evidence type="ECO:0000313" key="1">
    <source>
        <dbReference type="EMBL" id="KAH3874416.1"/>
    </source>
</evidence>
<gene>
    <name evidence="1" type="ORF">DPMN_037659</name>
</gene>
<dbReference type="EMBL" id="JAIWYP010000002">
    <property type="protein sequence ID" value="KAH3874416.1"/>
    <property type="molecule type" value="Genomic_DNA"/>
</dbReference>
<comment type="caution">
    <text evidence="1">The sequence shown here is derived from an EMBL/GenBank/DDBJ whole genome shotgun (WGS) entry which is preliminary data.</text>
</comment>
<accession>A0A9D4MDU3</accession>
<proteinExistence type="predicted"/>
<reference evidence="1" key="1">
    <citation type="journal article" date="2019" name="bioRxiv">
        <title>The Genome of the Zebra Mussel, Dreissena polymorpha: A Resource for Invasive Species Research.</title>
        <authorList>
            <person name="McCartney M.A."/>
            <person name="Auch B."/>
            <person name="Kono T."/>
            <person name="Mallez S."/>
            <person name="Zhang Y."/>
            <person name="Obille A."/>
            <person name="Becker A."/>
            <person name="Abrahante J.E."/>
            <person name="Garbe J."/>
            <person name="Badalamenti J.P."/>
            <person name="Herman A."/>
            <person name="Mangelson H."/>
            <person name="Liachko I."/>
            <person name="Sullivan S."/>
            <person name="Sone E.D."/>
            <person name="Koren S."/>
            <person name="Silverstein K.A.T."/>
            <person name="Beckman K.B."/>
            <person name="Gohl D.M."/>
        </authorList>
    </citation>
    <scope>NUCLEOTIDE SEQUENCE</scope>
    <source>
        <strain evidence="1">Duluth1</strain>
        <tissue evidence="1">Whole animal</tissue>
    </source>
</reference>
<evidence type="ECO:0000313" key="2">
    <source>
        <dbReference type="Proteomes" id="UP000828390"/>
    </source>
</evidence>
<sequence>MRDEVDVSPYIFLETVGIAFINSLKADMLNSFVCHPDLEPFKAFDPRHLPDGDVERVIHGNVSNIYMNVV</sequence>
<name>A0A9D4MDU3_DREPO</name>
<keyword evidence="2" id="KW-1185">Reference proteome</keyword>
<organism evidence="1 2">
    <name type="scientific">Dreissena polymorpha</name>
    <name type="common">Zebra mussel</name>
    <name type="synonym">Mytilus polymorpha</name>
    <dbReference type="NCBI Taxonomy" id="45954"/>
    <lineage>
        <taxon>Eukaryota</taxon>
        <taxon>Metazoa</taxon>
        <taxon>Spiralia</taxon>
        <taxon>Lophotrochozoa</taxon>
        <taxon>Mollusca</taxon>
        <taxon>Bivalvia</taxon>
        <taxon>Autobranchia</taxon>
        <taxon>Heteroconchia</taxon>
        <taxon>Euheterodonta</taxon>
        <taxon>Imparidentia</taxon>
        <taxon>Neoheterodontei</taxon>
        <taxon>Myida</taxon>
        <taxon>Dreissenoidea</taxon>
        <taxon>Dreissenidae</taxon>
        <taxon>Dreissena</taxon>
    </lineage>
</organism>
<dbReference type="AlphaFoldDB" id="A0A9D4MDU3"/>
<reference evidence="1" key="2">
    <citation type="submission" date="2020-11" db="EMBL/GenBank/DDBJ databases">
        <authorList>
            <person name="McCartney M.A."/>
            <person name="Auch B."/>
            <person name="Kono T."/>
            <person name="Mallez S."/>
            <person name="Becker A."/>
            <person name="Gohl D.M."/>
            <person name="Silverstein K.A.T."/>
            <person name="Koren S."/>
            <person name="Bechman K.B."/>
            <person name="Herman A."/>
            <person name="Abrahante J.E."/>
            <person name="Garbe J."/>
        </authorList>
    </citation>
    <scope>NUCLEOTIDE SEQUENCE</scope>
    <source>
        <strain evidence="1">Duluth1</strain>
        <tissue evidence="1">Whole animal</tissue>
    </source>
</reference>
<dbReference type="Proteomes" id="UP000828390">
    <property type="component" value="Unassembled WGS sequence"/>
</dbReference>